<feature type="compositionally biased region" description="Basic residues" evidence="7">
    <location>
        <begin position="331"/>
        <end position="344"/>
    </location>
</feature>
<reference evidence="11" key="1">
    <citation type="journal article" date="2019" name="Int. J. Syst. Evol. Microbiol.">
        <title>The Global Catalogue of Microorganisms (GCM) 10K type strain sequencing project: providing services to taxonomists for standard genome sequencing and annotation.</title>
        <authorList>
            <consortium name="The Broad Institute Genomics Platform"/>
            <consortium name="The Broad Institute Genome Sequencing Center for Infectious Disease"/>
            <person name="Wu L."/>
            <person name="Ma J."/>
        </authorList>
    </citation>
    <scope>NUCLEOTIDE SEQUENCE [LARGE SCALE GENOMIC DNA]</scope>
    <source>
        <strain evidence="11">NBRC 108730</strain>
    </source>
</reference>
<evidence type="ECO:0000256" key="6">
    <source>
        <dbReference type="ARBA" id="ARBA00023295"/>
    </source>
</evidence>
<dbReference type="SUPFAM" id="SSF141072">
    <property type="entry name" value="CalX-like"/>
    <property type="match status" value="1"/>
</dbReference>
<comment type="similarity">
    <text evidence="2">Belongs to the glycosyl hydrolase 3 family.</text>
</comment>
<evidence type="ECO:0000256" key="2">
    <source>
        <dbReference type="ARBA" id="ARBA00005336"/>
    </source>
</evidence>
<accession>A0ABQ6JQQ0</accession>
<dbReference type="InterPro" id="IPR036962">
    <property type="entry name" value="Glyco_hydro_3_N_sf"/>
</dbReference>
<dbReference type="SUPFAM" id="SSF51445">
    <property type="entry name" value="(Trans)glycosidases"/>
    <property type="match status" value="1"/>
</dbReference>
<evidence type="ECO:0000256" key="3">
    <source>
        <dbReference type="ARBA" id="ARBA00012744"/>
    </source>
</evidence>
<gene>
    <name evidence="10" type="ORF">GCM10025868_43970</name>
</gene>
<dbReference type="PANTHER" id="PTHR30620:SF16">
    <property type="entry name" value="LYSOSOMAL BETA GLUCOSIDASE"/>
    <property type="match status" value="1"/>
</dbReference>
<organism evidence="10 11">
    <name type="scientific">Angustibacter aerolatus</name>
    <dbReference type="NCBI Taxonomy" id="1162965"/>
    <lineage>
        <taxon>Bacteria</taxon>
        <taxon>Bacillati</taxon>
        <taxon>Actinomycetota</taxon>
        <taxon>Actinomycetes</taxon>
        <taxon>Kineosporiales</taxon>
        <taxon>Kineosporiaceae</taxon>
    </lineage>
</organism>
<keyword evidence="4 8" id="KW-0732">Signal</keyword>
<dbReference type="InterPro" id="IPR038081">
    <property type="entry name" value="CalX-like_sf"/>
</dbReference>
<feature type="region of interest" description="Disordered" evidence="7">
    <location>
        <begin position="426"/>
        <end position="449"/>
    </location>
</feature>
<dbReference type="InterPro" id="IPR051915">
    <property type="entry name" value="Cellulose_Degrad_GH3"/>
</dbReference>
<sequence>MSTSTTPAAPPPPRRRARRPLAATTAVALTAGVVSALGLGATSAAAASDAQIEAVPVTTVDGGRTATVALRLLRSSSKPTTVRWTTAGGTARTGTDYAPTSGTVTFPAKAKAGTVRTVKVPTKATKHAAASRTIAVRVTPSGATLKGAQPTVVVNAQHMPYLDASLPVQQRVKDLLKRMTLEEKVGQMTQAERNGLDANREQISAYKLGSILSGGGSTPATNDAKSWADMVDAYQSYALKTRLQIPMIYGVDSVHGHGNLVGATIFPHNIGLGSTRDPQAWSRTRKPSWPARPGPPASRGPSRPASASPATTAGAARTSRSARTPRSSSPWRRRSTACRAPRGRRLADNDKVLASAKHFAGDGDTTYGSGRNDAGANSSDYPIDQGITQQSRKHFNQIDLSPYKPAVQQHDVGTIMPSYSSVDYTDDGLGNPVKMHANKEPDAGLAQGQDRLRRLRHQRLQRHRQGAR</sequence>
<comment type="caution">
    <text evidence="10">The sequence shown here is derived from an EMBL/GenBank/DDBJ whole genome shotgun (WGS) entry which is preliminary data.</text>
</comment>
<evidence type="ECO:0000256" key="8">
    <source>
        <dbReference type="SAM" id="SignalP"/>
    </source>
</evidence>
<evidence type="ECO:0000313" key="11">
    <source>
        <dbReference type="Proteomes" id="UP001157017"/>
    </source>
</evidence>
<evidence type="ECO:0000256" key="7">
    <source>
        <dbReference type="SAM" id="MobiDB-lite"/>
    </source>
</evidence>
<feature type="compositionally biased region" description="Low complexity" evidence="7">
    <location>
        <begin position="299"/>
        <end position="330"/>
    </location>
</feature>
<name>A0ABQ6JQQ0_9ACTN</name>
<evidence type="ECO:0000256" key="4">
    <source>
        <dbReference type="ARBA" id="ARBA00022729"/>
    </source>
</evidence>
<dbReference type="InterPro" id="IPR001764">
    <property type="entry name" value="Glyco_hydro_3_N"/>
</dbReference>
<dbReference type="EMBL" id="BSUZ01000001">
    <property type="protein sequence ID" value="GMA89147.1"/>
    <property type="molecule type" value="Genomic_DNA"/>
</dbReference>
<evidence type="ECO:0000259" key="9">
    <source>
        <dbReference type="Pfam" id="PF00933"/>
    </source>
</evidence>
<keyword evidence="6" id="KW-0326">Glycosidase</keyword>
<keyword evidence="11" id="KW-1185">Reference proteome</keyword>
<evidence type="ECO:0000313" key="10">
    <source>
        <dbReference type="EMBL" id="GMA89147.1"/>
    </source>
</evidence>
<dbReference type="Proteomes" id="UP001157017">
    <property type="component" value="Unassembled WGS sequence"/>
</dbReference>
<feature type="signal peptide" evidence="8">
    <location>
        <begin position="1"/>
        <end position="46"/>
    </location>
</feature>
<evidence type="ECO:0000256" key="5">
    <source>
        <dbReference type="ARBA" id="ARBA00022801"/>
    </source>
</evidence>
<feature type="domain" description="Glycoside hydrolase family 3 N-terminal" evidence="9">
    <location>
        <begin position="350"/>
        <end position="425"/>
    </location>
</feature>
<feature type="domain" description="Glycoside hydrolase family 3 N-terminal" evidence="9">
    <location>
        <begin position="180"/>
        <end position="280"/>
    </location>
</feature>
<feature type="region of interest" description="Disordered" evidence="7">
    <location>
        <begin position="276"/>
        <end position="380"/>
    </location>
</feature>
<dbReference type="InterPro" id="IPR017853">
    <property type="entry name" value="GH"/>
</dbReference>
<keyword evidence="5" id="KW-0378">Hydrolase</keyword>
<proteinExistence type="inferred from homology"/>
<evidence type="ECO:0000256" key="1">
    <source>
        <dbReference type="ARBA" id="ARBA00000448"/>
    </source>
</evidence>
<feature type="chain" id="PRO_5046379382" description="beta-glucosidase" evidence="8">
    <location>
        <begin position="47"/>
        <end position="468"/>
    </location>
</feature>
<dbReference type="PRINTS" id="PR00133">
    <property type="entry name" value="GLHYDRLASE3"/>
</dbReference>
<protein>
    <recommendedName>
        <fullName evidence="3">beta-glucosidase</fullName>
        <ecNumber evidence="3">3.2.1.21</ecNumber>
    </recommendedName>
</protein>
<dbReference type="Pfam" id="PF00933">
    <property type="entry name" value="Glyco_hydro_3"/>
    <property type="match status" value="2"/>
</dbReference>
<dbReference type="Gene3D" id="3.20.20.300">
    <property type="entry name" value="Glycoside hydrolase, family 3, N-terminal domain"/>
    <property type="match status" value="2"/>
</dbReference>
<dbReference type="Gene3D" id="2.60.40.2030">
    <property type="match status" value="1"/>
</dbReference>
<comment type="catalytic activity">
    <reaction evidence="1">
        <text>Hydrolysis of terminal, non-reducing beta-D-glucosyl residues with release of beta-D-glucose.</text>
        <dbReference type="EC" id="3.2.1.21"/>
    </reaction>
</comment>
<dbReference type="PANTHER" id="PTHR30620">
    <property type="entry name" value="PERIPLASMIC BETA-GLUCOSIDASE-RELATED"/>
    <property type="match status" value="1"/>
</dbReference>
<dbReference type="EC" id="3.2.1.21" evidence="3"/>